<organism evidence="1 2">
    <name type="scientific">Brassica cretica</name>
    <name type="common">Mustard</name>
    <dbReference type="NCBI Taxonomy" id="69181"/>
    <lineage>
        <taxon>Eukaryota</taxon>
        <taxon>Viridiplantae</taxon>
        <taxon>Streptophyta</taxon>
        <taxon>Embryophyta</taxon>
        <taxon>Tracheophyta</taxon>
        <taxon>Spermatophyta</taxon>
        <taxon>Magnoliopsida</taxon>
        <taxon>eudicotyledons</taxon>
        <taxon>Gunneridae</taxon>
        <taxon>Pentapetalae</taxon>
        <taxon>rosids</taxon>
        <taxon>malvids</taxon>
        <taxon>Brassicales</taxon>
        <taxon>Brassicaceae</taxon>
        <taxon>Brassiceae</taxon>
        <taxon>Brassica</taxon>
    </lineage>
</organism>
<sequence>MELLLETGATSSPQEPVNSFVVRHEKITLVDSPGFVFVAVERRSDESHKLERFRRREKKVKAETQISLSSYSFIRDDR</sequence>
<evidence type="ECO:0000313" key="1">
    <source>
        <dbReference type="EMBL" id="KAF3595367.1"/>
    </source>
</evidence>
<reference evidence="1 2" key="1">
    <citation type="journal article" date="2020" name="BMC Genomics">
        <title>Intraspecific diversification of the crop wild relative Brassica cretica Lam. using demographic model selection.</title>
        <authorList>
            <person name="Kioukis A."/>
            <person name="Michalopoulou V.A."/>
            <person name="Briers L."/>
            <person name="Pirintsos S."/>
            <person name="Studholme D.J."/>
            <person name="Pavlidis P."/>
            <person name="Sarris P.F."/>
        </authorList>
    </citation>
    <scope>NUCLEOTIDE SEQUENCE [LARGE SCALE GENOMIC DNA]</scope>
    <source>
        <strain evidence="2">cv. PFS-1207/04</strain>
    </source>
</reference>
<comment type="caution">
    <text evidence="1">The sequence shown here is derived from an EMBL/GenBank/DDBJ whole genome shotgun (WGS) entry which is preliminary data.</text>
</comment>
<accession>A0ABQ7EE64</accession>
<dbReference type="Proteomes" id="UP000266723">
    <property type="component" value="Unassembled WGS sequence"/>
</dbReference>
<proteinExistence type="predicted"/>
<name>A0ABQ7EE64_BRACR</name>
<evidence type="ECO:0000313" key="2">
    <source>
        <dbReference type="Proteomes" id="UP000266723"/>
    </source>
</evidence>
<dbReference type="EMBL" id="QGKV02000299">
    <property type="protein sequence ID" value="KAF3595367.1"/>
    <property type="molecule type" value="Genomic_DNA"/>
</dbReference>
<keyword evidence="2" id="KW-1185">Reference proteome</keyword>
<protein>
    <recommendedName>
        <fullName evidence="3">AIG1-type G domain-containing protein</fullName>
    </recommendedName>
</protein>
<gene>
    <name evidence="1" type="ORF">DY000_02027006</name>
</gene>
<evidence type="ECO:0008006" key="3">
    <source>
        <dbReference type="Google" id="ProtNLM"/>
    </source>
</evidence>